<gene>
    <name evidence="3" type="ORF">Osc7112_5898</name>
</gene>
<organism evidence="3 4">
    <name type="scientific">Phormidium nigroviride PCC 7112</name>
    <dbReference type="NCBI Taxonomy" id="179408"/>
    <lineage>
        <taxon>Bacteria</taxon>
        <taxon>Bacillati</taxon>
        <taxon>Cyanobacteriota</taxon>
        <taxon>Cyanophyceae</taxon>
        <taxon>Oscillatoriophycideae</taxon>
        <taxon>Oscillatoriales</taxon>
        <taxon>Oscillatoriaceae</taxon>
        <taxon>Phormidium</taxon>
    </lineage>
</organism>
<keyword evidence="4" id="KW-1185">Reference proteome</keyword>
<feature type="compositionally biased region" description="Basic residues" evidence="1">
    <location>
        <begin position="94"/>
        <end position="103"/>
    </location>
</feature>
<dbReference type="PATRIC" id="fig|179408.3.peg.7360"/>
<reference evidence="3 4" key="1">
    <citation type="submission" date="2012-05" db="EMBL/GenBank/DDBJ databases">
        <title>Finished chromosome of genome of Oscillatoria sp. PCC 7112.</title>
        <authorList>
            <consortium name="US DOE Joint Genome Institute"/>
            <person name="Gugger M."/>
            <person name="Coursin T."/>
            <person name="Rippka R."/>
            <person name="Tandeau De Marsac N."/>
            <person name="Huntemann M."/>
            <person name="Wei C.-L."/>
            <person name="Han J."/>
            <person name="Detter J.C."/>
            <person name="Han C."/>
            <person name="Tapia R."/>
            <person name="Davenport K."/>
            <person name="Daligault H."/>
            <person name="Erkkila T."/>
            <person name="Gu W."/>
            <person name="Munk A.C.C."/>
            <person name="Teshima H."/>
            <person name="Xu Y."/>
            <person name="Chain P."/>
            <person name="Chen A."/>
            <person name="Krypides N."/>
            <person name="Mavromatis K."/>
            <person name="Markowitz V."/>
            <person name="Szeto E."/>
            <person name="Ivanova N."/>
            <person name="Mikhailova N."/>
            <person name="Ovchinnikova G."/>
            <person name="Pagani I."/>
            <person name="Pati A."/>
            <person name="Goodwin L."/>
            <person name="Peters L."/>
            <person name="Pitluck S."/>
            <person name="Woyke T."/>
            <person name="Kerfeld C."/>
        </authorList>
    </citation>
    <scope>NUCLEOTIDE SEQUENCE [LARGE SCALE GENOMIC DNA]</scope>
    <source>
        <strain evidence="3 4">PCC 7112</strain>
    </source>
</reference>
<evidence type="ECO:0000256" key="1">
    <source>
        <dbReference type="SAM" id="MobiDB-lite"/>
    </source>
</evidence>
<dbReference type="Proteomes" id="UP000010478">
    <property type="component" value="Chromosome"/>
</dbReference>
<dbReference type="OrthoDB" id="491088at2"/>
<accession>K9VPV0</accession>
<dbReference type="NCBIfam" id="NF033517">
    <property type="entry name" value="transpos_IS66"/>
    <property type="match status" value="1"/>
</dbReference>
<dbReference type="InterPro" id="IPR004291">
    <property type="entry name" value="Transposase_IS66_central"/>
</dbReference>
<feature type="domain" description="Transposase IS66 central" evidence="2">
    <location>
        <begin position="191"/>
        <end position="458"/>
    </location>
</feature>
<sequence>MLKPTALTSEPDEIAIATQKMAQVMLSLTEWLLKQQQQLKQQQRKLQEKQQLIEEQQQEIEQLKEALSKLKNRTSSNSSTPPSADLLKKPSDKSKRKKGKKRGPKYDHPGKTRNGFGQPDKIIELAPETCPVCLKAVEPVTAAKQKVQQVAELIEQPVEIREYRRPLCQCNDCGWSGYSQLPPGVKEGFSYGGRLCSVVGWLGYGGNLPWRKQEYFVEHVLGVPISQGTLAKMQRYFQESLQPIYQQWLSYVQQPGVRCVDETTYCIDGIKYWLWVATSDRVCVLLLAPTRSSAELKQLLGENFEGILSSDCFSAYNPQSAGAKQKCLTHLERDLEALKQSRFEGNRLLAEAVTKILATARSRHREYHAGQLSQSAMAAGRRVLESQLQNVLINAPVKGWPADAQRLAKRMQRYWTEWFTFLDHPEVKPDNNDAERALRPVVVHRKVTGGARSNWGAQLVAQMFSFLETVRLQGHEAIAQLYELLCLAGRSPPGLLFN</sequence>
<dbReference type="PANTHER" id="PTHR33678:SF2">
    <property type="match status" value="1"/>
</dbReference>
<dbReference type="AlphaFoldDB" id="K9VPV0"/>
<evidence type="ECO:0000259" key="2">
    <source>
        <dbReference type="Pfam" id="PF03050"/>
    </source>
</evidence>
<feature type="compositionally biased region" description="Low complexity" evidence="1">
    <location>
        <begin position="73"/>
        <end position="85"/>
    </location>
</feature>
<proteinExistence type="predicted"/>
<name>K9VPV0_9CYAN</name>
<dbReference type="EMBL" id="CP003614">
    <property type="protein sequence ID" value="AFZ10103.1"/>
    <property type="molecule type" value="Genomic_DNA"/>
</dbReference>
<protein>
    <submittedName>
        <fullName evidence="3">Transposase IS66</fullName>
    </submittedName>
</protein>
<dbReference type="PANTHER" id="PTHR33678">
    <property type="entry name" value="BLL1576 PROTEIN"/>
    <property type="match status" value="1"/>
</dbReference>
<feature type="region of interest" description="Disordered" evidence="1">
    <location>
        <begin position="67"/>
        <end position="119"/>
    </location>
</feature>
<dbReference type="HOGENOM" id="CLU_039294_0_0_3"/>
<dbReference type="InterPro" id="IPR052344">
    <property type="entry name" value="Transposase-related"/>
</dbReference>
<dbReference type="KEGG" id="oni:Osc7112_5898"/>
<evidence type="ECO:0000313" key="3">
    <source>
        <dbReference type="EMBL" id="AFZ10103.1"/>
    </source>
</evidence>
<evidence type="ECO:0000313" key="4">
    <source>
        <dbReference type="Proteomes" id="UP000010478"/>
    </source>
</evidence>
<dbReference type="Pfam" id="PF03050">
    <property type="entry name" value="DDE_Tnp_IS66"/>
    <property type="match status" value="1"/>
</dbReference>
<dbReference type="STRING" id="179408.Osc7112_5898"/>
<dbReference type="eggNOG" id="COG3464">
    <property type="taxonomic scope" value="Bacteria"/>
</dbReference>